<keyword evidence="1" id="KW-1133">Transmembrane helix</keyword>
<evidence type="ECO:0000313" key="2">
    <source>
        <dbReference type="EMBL" id="AEF82242.1"/>
    </source>
</evidence>
<sequence length="43" mass="5123">MKEWFHASLRSVYLYMALGCMALHFFCVFFKKLKKSDNQAQGF</sequence>
<dbReference type="HOGENOM" id="CLU_3240995_0_0_12"/>
<keyword evidence="3" id="KW-1185">Reference proteome</keyword>
<dbReference type="AlphaFoldDB" id="F5YG39"/>
<protein>
    <submittedName>
        <fullName evidence="2">Uncharacterized protein</fullName>
    </submittedName>
</protein>
<dbReference type="Proteomes" id="UP000009222">
    <property type="component" value="Chromosome"/>
</dbReference>
<feature type="transmembrane region" description="Helical" evidence="1">
    <location>
        <begin position="12"/>
        <end position="30"/>
    </location>
</feature>
<dbReference type="EMBL" id="CP001841">
    <property type="protein sequence ID" value="AEF82242.1"/>
    <property type="molecule type" value="Genomic_DNA"/>
</dbReference>
<gene>
    <name evidence="2" type="ordered locus">TREAZ_0042</name>
</gene>
<keyword evidence="1" id="KW-0812">Transmembrane</keyword>
<name>F5YG39_LEAAZ</name>
<proteinExistence type="predicted"/>
<reference evidence="2 3" key="2">
    <citation type="journal article" date="2011" name="ISME J.">
        <title>RNA-seq reveals cooperative metabolic interactions between two termite-gut spirochete species in co-culture.</title>
        <authorList>
            <person name="Rosenthal A.Z."/>
            <person name="Matson E.G."/>
            <person name="Eldar A."/>
            <person name="Leadbetter J.R."/>
        </authorList>
    </citation>
    <scope>NUCLEOTIDE SEQUENCE [LARGE SCALE GENOMIC DNA]</scope>
    <source>
        <strain evidence="3">ATCC BAA-888 / DSM 13862 / ZAS-9</strain>
    </source>
</reference>
<reference evidence="3" key="1">
    <citation type="submission" date="2009-12" db="EMBL/GenBank/DDBJ databases">
        <title>Complete sequence of Treponema azotonutricium strain ZAS-9.</title>
        <authorList>
            <person name="Tetu S.G."/>
            <person name="Matson E."/>
            <person name="Ren Q."/>
            <person name="Seshadri R."/>
            <person name="Elbourne L."/>
            <person name="Hassan K.A."/>
            <person name="Durkin A."/>
            <person name="Radune D."/>
            <person name="Mohamoud Y."/>
            <person name="Shay R."/>
            <person name="Jin S."/>
            <person name="Zhang X."/>
            <person name="Lucey K."/>
            <person name="Ballor N.R."/>
            <person name="Ottesen E."/>
            <person name="Rosenthal R."/>
            <person name="Allen A."/>
            <person name="Leadbetter J.R."/>
            <person name="Paulsen I.T."/>
        </authorList>
    </citation>
    <scope>NUCLEOTIDE SEQUENCE [LARGE SCALE GENOMIC DNA]</scope>
    <source>
        <strain evidence="3">ATCC BAA-888 / DSM 13862 / ZAS-9</strain>
    </source>
</reference>
<evidence type="ECO:0000256" key="1">
    <source>
        <dbReference type="SAM" id="Phobius"/>
    </source>
</evidence>
<evidence type="ECO:0000313" key="3">
    <source>
        <dbReference type="Proteomes" id="UP000009222"/>
    </source>
</evidence>
<dbReference type="InParanoid" id="F5YG39"/>
<accession>F5YG39</accession>
<keyword evidence="1" id="KW-0472">Membrane</keyword>
<organism evidence="2 3">
    <name type="scientific">Leadbettera azotonutricia (strain ATCC BAA-888 / DSM 13862 / ZAS-9)</name>
    <name type="common">Treponema azotonutricium</name>
    <dbReference type="NCBI Taxonomy" id="545695"/>
    <lineage>
        <taxon>Bacteria</taxon>
        <taxon>Pseudomonadati</taxon>
        <taxon>Spirochaetota</taxon>
        <taxon>Spirochaetia</taxon>
        <taxon>Spirochaetales</taxon>
        <taxon>Breznakiellaceae</taxon>
        <taxon>Leadbettera</taxon>
    </lineage>
</organism>
<dbReference type="KEGG" id="taz:TREAZ_0042"/>